<dbReference type="CDD" id="cd22157">
    <property type="entry name" value="F-box_AtFBW1-like"/>
    <property type="match status" value="1"/>
</dbReference>
<dbReference type="InterPro" id="IPR036047">
    <property type="entry name" value="F-box-like_dom_sf"/>
</dbReference>
<sequence length="368" mass="42265">MDGVVLFLPQEIITNILKFLPVKSLIKFQCVCKDWKNLIKTPSFIAAHLHHSTQLGPHLLLRPLTSYGHRLTSHVLQLYFLDCKIQIVKVPNLPVVDGEVRIVGSSNGLLCFQIGYIYSDRTFSPRFYLLWNPAFKEVRHVPVTFPDFDRDGPRVFGFGFGFSPIVNDYKIVVVTLYQAMDHDVQNHPVVYSLRIGSWKQIEVGILRGIILRYNLGFTMNGFIFWLGYKQDCAVMISFDIAMEEFALMPMPSVVQDYSLGVTITEFEHRLALLFSKSRSFELWVLDKGTGGSGERWSWAKKYTSSHSGLFIAITIWRNEIVGMYYPRQHERLNFGGIVLSNFTNTELNVLSSELHKIYYYVESLVPVS</sequence>
<dbReference type="Pfam" id="PF00646">
    <property type="entry name" value="F-box"/>
    <property type="match status" value="1"/>
</dbReference>
<protein>
    <recommendedName>
        <fullName evidence="1">F-box domain-containing protein</fullName>
    </recommendedName>
</protein>
<dbReference type="InterPro" id="IPR017451">
    <property type="entry name" value="F-box-assoc_interact_dom"/>
</dbReference>
<name>A0AAE1KBW4_9FABA</name>
<dbReference type="AlphaFoldDB" id="A0AAE1KBW4"/>
<accession>A0AAE1KBW4</accession>
<organism evidence="2 3">
    <name type="scientific">Acacia crassicarpa</name>
    <name type="common">northern wattle</name>
    <dbReference type="NCBI Taxonomy" id="499986"/>
    <lineage>
        <taxon>Eukaryota</taxon>
        <taxon>Viridiplantae</taxon>
        <taxon>Streptophyta</taxon>
        <taxon>Embryophyta</taxon>
        <taxon>Tracheophyta</taxon>
        <taxon>Spermatophyta</taxon>
        <taxon>Magnoliopsida</taxon>
        <taxon>eudicotyledons</taxon>
        <taxon>Gunneridae</taxon>
        <taxon>Pentapetalae</taxon>
        <taxon>rosids</taxon>
        <taxon>fabids</taxon>
        <taxon>Fabales</taxon>
        <taxon>Fabaceae</taxon>
        <taxon>Caesalpinioideae</taxon>
        <taxon>mimosoid clade</taxon>
        <taxon>Acacieae</taxon>
        <taxon>Acacia</taxon>
    </lineage>
</organism>
<dbReference type="SMART" id="SM00256">
    <property type="entry name" value="FBOX"/>
    <property type="match status" value="1"/>
</dbReference>
<dbReference type="PANTHER" id="PTHR31672">
    <property type="entry name" value="BNACNNG10540D PROTEIN"/>
    <property type="match status" value="1"/>
</dbReference>
<gene>
    <name evidence="2" type="ORF">QN277_022634</name>
</gene>
<proteinExistence type="predicted"/>
<feature type="domain" description="F-box" evidence="1">
    <location>
        <begin position="2"/>
        <end position="49"/>
    </location>
</feature>
<dbReference type="Gene3D" id="1.20.1280.50">
    <property type="match status" value="1"/>
</dbReference>
<reference evidence="2" key="1">
    <citation type="submission" date="2023-10" db="EMBL/GenBank/DDBJ databases">
        <title>Chromosome-level genome of the transformable northern wattle, Acacia crassicarpa.</title>
        <authorList>
            <person name="Massaro I."/>
            <person name="Sinha N.R."/>
            <person name="Poethig S."/>
            <person name="Leichty A.R."/>
        </authorList>
    </citation>
    <scope>NUCLEOTIDE SEQUENCE</scope>
    <source>
        <strain evidence="2">Acra3RX</strain>
        <tissue evidence="2">Leaf</tissue>
    </source>
</reference>
<dbReference type="InterPro" id="IPR013187">
    <property type="entry name" value="F-box-assoc_dom_typ3"/>
</dbReference>
<dbReference type="NCBIfam" id="TIGR01640">
    <property type="entry name" value="F_box_assoc_1"/>
    <property type="match status" value="1"/>
</dbReference>
<dbReference type="InterPro" id="IPR001810">
    <property type="entry name" value="F-box_dom"/>
</dbReference>
<comment type="caution">
    <text evidence="2">The sequence shown here is derived from an EMBL/GenBank/DDBJ whole genome shotgun (WGS) entry which is preliminary data.</text>
</comment>
<keyword evidence="3" id="KW-1185">Reference proteome</keyword>
<dbReference type="PANTHER" id="PTHR31672:SF13">
    <property type="entry name" value="F-BOX PROTEIN CPR30-LIKE"/>
    <property type="match status" value="1"/>
</dbReference>
<dbReference type="EMBL" id="JAWXYG010000006">
    <property type="protein sequence ID" value="KAK4269480.1"/>
    <property type="molecule type" value="Genomic_DNA"/>
</dbReference>
<dbReference type="SUPFAM" id="SSF81383">
    <property type="entry name" value="F-box domain"/>
    <property type="match status" value="1"/>
</dbReference>
<dbReference type="InterPro" id="IPR050796">
    <property type="entry name" value="SCF_F-box_component"/>
</dbReference>
<evidence type="ECO:0000259" key="1">
    <source>
        <dbReference type="PROSITE" id="PS50181"/>
    </source>
</evidence>
<evidence type="ECO:0000313" key="3">
    <source>
        <dbReference type="Proteomes" id="UP001293593"/>
    </source>
</evidence>
<dbReference type="PROSITE" id="PS50181">
    <property type="entry name" value="FBOX"/>
    <property type="match status" value="1"/>
</dbReference>
<evidence type="ECO:0000313" key="2">
    <source>
        <dbReference type="EMBL" id="KAK4269480.1"/>
    </source>
</evidence>
<dbReference type="Pfam" id="PF08268">
    <property type="entry name" value="FBA_3"/>
    <property type="match status" value="1"/>
</dbReference>
<dbReference type="Proteomes" id="UP001293593">
    <property type="component" value="Unassembled WGS sequence"/>
</dbReference>